<reference evidence="2" key="1">
    <citation type="journal article" date="2020" name="bioRxiv">
        <title>Comparative genomics of Chlamydomonas.</title>
        <authorList>
            <person name="Craig R.J."/>
            <person name="Hasan A.R."/>
            <person name="Ness R.W."/>
            <person name="Keightley P.D."/>
        </authorList>
    </citation>
    <scope>NUCLEOTIDE SEQUENCE</scope>
    <source>
        <strain evidence="2">CCAP 11/70</strain>
    </source>
</reference>
<dbReference type="InterPro" id="IPR006502">
    <property type="entry name" value="PDDEXK-like"/>
</dbReference>
<accession>A0A836C4W9</accession>
<gene>
    <name evidence="2" type="ORF">HYH03_002790</name>
</gene>
<dbReference type="Pfam" id="PF04720">
    <property type="entry name" value="PDDEXK_6"/>
    <property type="match status" value="1"/>
</dbReference>
<evidence type="ECO:0000313" key="3">
    <source>
        <dbReference type="Proteomes" id="UP000612055"/>
    </source>
</evidence>
<proteinExistence type="predicted"/>
<dbReference type="EMBL" id="JAEHOE010000007">
    <property type="protein sequence ID" value="KAG2499209.1"/>
    <property type="molecule type" value="Genomic_DNA"/>
</dbReference>
<dbReference type="PANTHER" id="PTHR31579">
    <property type="entry name" value="OS03G0796600 PROTEIN"/>
    <property type="match status" value="1"/>
</dbReference>
<feature type="region of interest" description="Disordered" evidence="1">
    <location>
        <begin position="345"/>
        <end position="364"/>
    </location>
</feature>
<name>A0A836C4W9_9CHLO</name>
<dbReference type="Proteomes" id="UP000612055">
    <property type="component" value="Unassembled WGS sequence"/>
</dbReference>
<feature type="compositionally biased region" description="Gly residues" evidence="1">
    <location>
        <begin position="406"/>
        <end position="416"/>
    </location>
</feature>
<organism evidence="2 3">
    <name type="scientific">Edaphochlamys debaryana</name>
    <dbReference type="NCBI Taxonomy" id="47281"/>
    <lineage>
        <taxon>Eukaryota</taxon>
        <taxon>Viridiplantae</taxon>
        <taxon>Chlorophyta</taxon>
        <taxon>core chlorophytes</taxon>
        <taxon>Chlorophyceae</taxon>
        <taxon>CS clade</taxon>
        <taxon>Chlamydomonadales</taxon>
        <taxon>Chlamydomonadales incertae sedis</taxon>
        <taxon>Edaphochlamys</taxon>
    </lineage>
</organism>
<protein>
    <submittedName>
        <fullName evidence="2">Uncharacterized protein</fullName>
    </submittedName>
</protein>
<dbReference type="OrthoDB" id="534871at2759"/>
<evidence type="ECO:0000313" key="2">
    <source>
        <dbReference type="EMBL" id="KAG2499209.1"/>
    </source>
</evidence>
<keyword evidence="3" id="KW-1185">Reference proteome</keyword>
<dbReference type="AlphaFoldDB" id="A0A836C4W9"/>
<sequence>MLACLGLGPRPAFSPAHSFSGPNSGLQPGVHHYSSGALPDAPSESLQFSLEASPPGPALPRAFARAVCVPFAAPANAPPRPGLEVKVRLAVMEQQQRGSCQQLDLHVLAASLNNSGLCATVEHPAPPSARNPLTTRSIRAPFLLVRSEESLDQPVLVDPHLREHLAVAPCTPAYEAALAANVPDVFVGALDRLAKLVTGMAAAIALNFASQGLREVPPWRRTPALLCRWSVAEDRQRELLAQTTQAQGLGLDLGLDLGLGGPLPLGPAVTTATDLVLAPLAGLQLHPHTKAPAVSEHQPLAAGACAQDVAGPEGQVHGATAAAGAVNSSGVASGAGVPARVVRGFEVRSDPPGPSPPRFDAWRVGKPGAVQSLYGTGLGHVRSRSTLSSGLSSGISSCCGVNAGSTEGGSTEGGSTHGSNHGSDRSRSSEGSEAPMASSPHSAPRDGPSRLARATGDGYCAY</sequence>
<comment type="caution">
    <text evidence="2">The sequence shown here is derived from an EMBL/GenBank/DDBJ whole genome shotgun (WGS) entry which is preliminary data.</text>
</comment>
<feature type="region of interest" description="Disordered" evidence="1">
    <location>
        <begin position="405"/>
        <end position="462"/>
    </location>
</feature>
<evidence type="ECO:0000256" key="1">
    <source>
        <dbReference type="SAM" id="MobiDB-lite"/>
    </source>
</evidence>
<dbReference type="PANTHER" id="PTHR31579:SF1">
    <property type="entry name" value="OS03G0796600 PROTEIN"/>
    <property type="match status" value="1"/>
</dbReference>
<feature type="region of interest" description="Disordered" evidence="1">
    <location>
        <begin position="16"/>
        <end position="38"/>
    </location>
</feature>